<dbReference type="EMBL" id="CAJNOC010006360">
    <property type="protein sequence ID" value="CAF1076120.1"/>
    <property type="molecule type" value="Genomic_DNA"/>
</dbReference>
<feature type="disulfide bond" evidence="4">
    <location>
        <begin position="427"/>
        <end position="437"/>
    </location>
</feature>
<dbReference type="Proteomes" id="UP000663879">
    <property type="component" value="Unassembled WGS sequence"/>
</dbReference>
<dbReference type="InterPro" id="IPR051022">
    <property type="entry name" value="Notch_Cell-Fate_Det"/>
</dbReference>
<evidence type="ECO:0000256" key="5">
    <source>
        <dbReference type="SAM" id="Phobius"/>
    </source>
</evidence>
<evidence type="ECO:0000256" key="3">
    <source>
        <dbReference type="ARBA" id="ARBA00023157"/>
    </source>
</evidence>
<dbReference type="PROSITE" id="PS50026">
    <property type="entry name" value="EGF_3"/>
    <property type="match status" value="3"/>
</dbReference>
<dbReference type="Gene3D" id="2.130.10.10">
    <property type="entry name" value="YVTN repeat-like/Quinoprotein amine dehydrogenase"/>
    <property type="match status" value="1"/>
</dbReference>
<keyword evidence="5" id="KW-0812">Transmembrane</keyword>
<dbReference type="AlphaFoldDB" id="A0A814MBN4"/>
<sequence length="608" mass="69212">MIKEIEYLFFLSLLRLIQVFRCQSLYVTGSDDNSLKIWNDSLVILSKNISRKVTCLDIDYNRNIILAGTHNGKVVGWDVQSDSLIFDNGNETNKVNSILIINSTHLLAGYNGFIIFWALPQISQIKKINDVRFGTIGEMKNLIADNLVLIINVETKMVVFSLNNNSILKENNIVEEGFSFDLINRSFIFAPCGIISTNDFCLYSLTSSLSLIQSNISDFRTLNFLSLKILNETFGIYSTSNCHFGFVNFQNKNLIKNYSLLSNIRSIDVLNDRIVASYQNGSISHFDKNNFTLIKTFQGNSLGLSLNVIKKILDFSLFQNKYSTMIEYASTTFKNDTVTQYVGNKNTFENIETINLSFKSSTVSLFTNHLSNPNVTNSIEDIFDRFSNSLVTSSYLTNKKIEYFDLYRIKNNKILELLQGGMDLNDCISNCSGNGYCKLVNSIELICECFENFAGKKCDINTLPCFSNKCKNNSSCVNNFKNKTYTCECITAHSNKSLYYGNYCENKIDLCENETCSHNGVCIDTGTEPKCKCFSKFSGGKCEIESNEIIIIKIVMRSASLIAIIILIMSACLIIFFDLSKLFDKEKQKKKHQYRDKVYRIHKFKYVH</sequence>
<reference evidence="8" key="1">
    <citation type="submission" date="2021-02" db="EMBL/GenBank/DDBJ databases">
        <authorList>
            <person name="Nowell W R."/>
        </authorList>
    </citation>
    <scope>NUCLEOTIDE SEQUENCE</scope>
    <source>
        <strain evidence="8">Ploen Becks lab</strain>
    </source>
</reference>
<gene>
    <name evidence="8" type="ORF">OXX778_LOCUS19970</name>
</gene>
<dbReference type="SMART" id="SM00181">
    <property type="entry name" value="EGF"/>
    <property type="match status" value="3"/>
</dbReference>
<feature type="domain" description="EGF-like" evidence="7">
    <location>
        <begin position="507"/>
        <end position="543"/>
    </location>
</feature>
<feature type="chain" id="PRO_5032505547" description="EGF-like domain-containing protein" evidence="6">
    <location>
        <begin position="25"/>
        <end position="608"/>
    </location>
</feature>
<feature type="domain" description="EGF-like" evidence="7">
    <location>
        <begin position="461"/>
        <end position="505"/>
    </location>
</feature>
<evidence type="ECO:0000256" key="4">
    <source>
        <dbReference type="PROSITE-ProRule" id="PRU00076"/>
    </source>
</evidence>
<keyword evidence="5" id="KW-1133">Transmembrane helix</keyword>
<keyword evidence="3 4" id="KW-1015">Disulfide bond</keyword>
<feature type="disulfide bond" evidence="4">
    <location>
        <begin position="533"/>
        <end position="542"/>
    </location>
</feature>
<feature type="transmembrane region" description="Helical" evidence="5">
    <location>
        <begin position="559"/>
        <end position="579"/>
    </location>
</feature>
<protein>
    <recommendedName>
        <fullName evidence="7">EGF-like domain-containing protein</fullName>
    </recommendedName>
</protein>
<feature type="disulfide bond" evidence="4">
    <location>
        <begin position="470"/>
        <end position="487"/>
    </location>
</feature>
<evidence type="ECO:0000256" key="1">
    <source>
        <dbReference type="ARBA" id="ARBA00022536"/>
    </source>
</evidence>
<evidence type="ECO:0000313" key="9">
    <source>
        <dbReference type="Proteomes" id="UP000663879"/>
    </source>
</evidence>
<feature type="domain" description="EGF-like" evidence="7">
    <location>
        <begin position="423"/>
        <end position="459"/>
    </location>
</feature>
<organism evidence="8 9">
    <name type="scientific">Brachionus calyciflorus</name>
    <dbReference type="NCBI Taxonomy" id="104777"/>
    <lineage>
        <taxon>Eukaryota</taxon>
        <taxon>Metazoa</taxon>
        <taxon>Spiralia</taxon>
        <taxon>Gnathifera</taxon>
        <taxon>Rotifera</taxon>
        <taxon>Eurotatoria</taxon>
        <taxon>Monogononta</taxon>
        <taxon>Pseudotrocha</taxon>
        <taxon>Ploima</taxon>
        <taxon>Brachionidae</taxon>
        <taxon>Brachionus</taxon>
    </lineage>
</organism>
<evidence type="ECO:0000259" key="7">
    <source>
        <dbReference type="PROSITE" id="PS50026"/>
    </source>
</evidence>
<feature type="signal peptide" evidence="6">
    <location>
        <begin position="1"/>
        <end position="24"/>
    </location>
</feature>
<dbReference type="SUPFAM" id="SSF57196">
    <property type="entry name" value="EGF/Laminin"/>
    <property type="match status" value="1"/>
</dbReference>
<dbReference type="SUPFAM" id="SSF50998">
    <property type="entry name" value="Quinoprotein alcohol dehydrogenase-like"/>
    <property type="match status" value="1"/>
</dbReference>
<keyword evidence="6" id="KW-0732">Signal</keyword>
<dbReference type="OrthoDB" id="6130531at2759"/>
<evidence type="ECO:0000256" key="2">
    <source>
        <dbReference type="ARBA" id="ARBA00022737"/>
    </source>
</evidence>
<evidence type="ECO:0000256" key="6">
    <source>
        <dbReference type="SAM" id="SignalP"/>
    </source>
</evidence>
<evidence type="ECO:0000313" key="8">
    <source>
        <dbReference type="EMBL" id="CAF1076120.1"/>
    </source>
</evidence>
<comment type="caution">
    <text evidence="8">The sequence shown here is derived from an EMBL/GenBank/DDBJ whole genome shotgun (WGS) entry which is preliminary data.</text>
</comment>
<proteinExistence type="predicted"/>
<dbReference type="PROSITE" id="PS00022">
    <property type="entry name" value="EGF_1"/>
    <property type="match status" value="2"/>
</dbReference>
<dbReference type="InterPro" id="IPR015943">
    <property type="entry name" value="WD40/YVTN_repeat-like_dom_sf"/>
</dbReference>
<dbReference type="PANTHER" id="PTHR24049">
    <property type="entry name" value="CRUMBS FAMILY MEMBER"/>
    <property type="match status" value="1"/>
</dbReference>
<keyword evidence="9" id="KW-1185">Reference proteome</keyword>
<comment type="caution">
    <text evidence="4">Lacks conserved residue(s) required for the propagation of feature annotation.</text>
</comment>
<feature type="disulfide bond" evidence="4">
    <location>
        <begin position="449"/>
        <end position="458"/>
    </location>
</feature>
<dbReference type="InterPro" id="IPR000742">
    <property type="entry name" value="EGF"/>
</dbReference>
<keyword evidence="2" id="KW-0677">Repeat</keyword>
<name>A0A814MBN4_9BILA</name>
<accession>A0A814MBN4</accession>
<dbReference type="InterPro" id="IPR011047">
    <property type="entry name" value="Quinoprotein_ADH-like_sf"/>
</dbReference>
<keyword evidence="5" id="KW-0472">Membrane</keyword>
<keyword evidence="1 4" id="KW-0245">EGF-like domain</keyword>
<dbReference type="Gene3D" id="2.10.25.10">
    <property type="entry name" value="Laminin"/>
    <property type="match status" value="2"/>
</dbReference>